<accession>A0A833VNE4</accession>
<evidence type="ECO:0000256" key="5">
    <source>
        <dbReference type="ARBA" id="ARBA00022840"/>
    </source>
</evidence>
<dbReference type="Proteomes" id="UP000623129">
    <property type="component" value="Unassembled WGS sequence"/>
</dbReference>
<name>A0A833VNE4_9POAL</name>
<evidence type="ECO:0000256" key="2">
    <source>
        <dbReference type="ARBA" id="ARBA00022679"/>
    </source>
</evidence>
<dbReference type="AlphaFoldDB" id="A0A833VNE4"/>
<keyword evidence="4 9" id="KW-0418">Kinase</keyword>
<feature type="region of interest" description="Disordered" evidence="7">
    <location>
        <begin position="460"/>
        <end position="482"/>
    </location>
</feature>
<sequence length="815" mass="92370">MSTLKRLCFVLPFYSEEIHLSDKHQKTPKKPLDFKIKHNVSSYTRRAFRWFCGRCQLCRCIDCHDPCRDSYRFEDIAGTDDSPNKKVAGGNPRIFSYSELYIGTNGFSEKEVLGRGGFGQVYHAVLPSDGTAVAVKRVAGQGDRFEKAFMAELMAVAQLRHRNLVRLRGWCVHEDDLLLVYDYMPNLSLDRLLFTQASSGTPPLGWNQRQRIITGLAAALFYLHEQLDTQIIHRDVKSSNVMLDSQFNARLGDFGLARWIEHTSELNTPVMRSNSTNIFQFRLTDTSRIGGTIGYLPPESFQRKGSATAKSDVFSFGIVMLELATGRRAVDLKYPDEQIFMLDWVRWLSDEGKLINARDNKLLEESYPLSEMSRMVHLGLLCSLQNPTYRPTMKWVMENLSDSNLGNLPSLPSFKSLPKYISFSSSSTTTTKTGTTTADFSNSRSIYVTAADSTIFVTAENGDSGSGGNSGNSRNSQRSINSISNIDTPRQISYKEIVAITNNFSESQMVAELDFGSGYEGYLENKHVLVKRLGMKTCPALRTRFTNELSNLARLHHRNLVQLRGWCTEQGEMLVVYDYSTTRLLSNHLFHRKNYVLPWHHRYNIIKSLASAVLYLHEEWEEKVIHRNITSSAVFLDHDMNPRLGCFALAEFLSRNEHGHHVVSSSARGIFGYMSPEYIESGEATTMADVYSFGVVVLEMVSGAAAVDFRLPDALLVQRVHNFELVNRSLEELVDQRMDGEFDKNEMMRLLKLGVMCTRSDPNSRPGMRQIASILDGNDEILDMIDDRKDVRDDWVGKNETSLSLVRRIKALGIH</sequence>
<dbReference type="Pfam" id="PF07714">
    <property type="entry name" value="PK_Tyr_Ser-Thr"/>
    <property type="match status" value="1"/>
</dbReference>
<dbReference type="Gene3D" id="1.10.510.10">
    <property type="entry name" value="Transferase(Phosphotransferase) domain 1"/>
    <property type="match status" value="2"/>
</dbReference>
<protein>
    <submittedName>
        <fullName evidence="9">Receptor like protein kinase S.2</fullName>
    </submittedName>
</protein>
<keyword evidence="10" id="KW-1185">Reference proteome</keyword>
<dbReference type="InterPro" id="IPR001245">
    <property type="entry name" value="Ser-Thr/Tyr_kinase_cat_dom"/>
</dbReference>
<dbReference type="InterPro" id="IPR000719">
    <property type="entry name" value="Prot_kinase_dom"/>
</dbReference>
<dbReference type="GO" id="GO:0051707">
    <property type="term" value="P:response to other organism"/>
    <property type="evidence" value="ECO:0007669"/>
    <property type="project" value="UniProtKB-ARBA"/>
</dbReference>
<dbReference type="PANTHER" id="PTHR27007">
    <property type="match status" value="1"/>
</dbReference>
<dbReference type="GO" id="GO:0005524">
    <property type="term" value="F:ATP binding"/>
    <property type="evidence" value="ECO:0007669"/>
    <property type="project" value="UniProtKB-UniRule"/>
</dbReference>
<feature type="domain" description="Protein kinase" evidence="8">
    <location>
        <begin position="504"/>
        <end position="782"/>
    </location>
</feature>
<dbReference type="SUPFAM" id="SSF56112">
    <property type="entry name" value="Protein kinase-like (PK-like)"/>
    <property type="match status" value="2"/>
</dbReference>
<dbReference type="PROSITE" id="PS00108">
    <property type="entry name" value="PROTEIN_KINASE_ST"/>
    <property type="match status" value="1"/>
</dbReference>
<feature type="binding site" evidence="6">
    <location>
        <position position="136"/>
    </location>
    <ligand>
        <name>ATP</name>
        <dbReference type="ChEBI" id="CHEBI:30616"/>
    </ligand>
</feature>
<dbReference type="CDD" id="cd14066">
    <property type="entry name" value="STKc_IRAK"/>
    <property type="match status" value="1"/>
</dbReference>
<dbReference type="InterPro" id="IPR011009">
    <property type="entry name" value="Kinase-like_dom_sf"/>
</dbReference>
<keyword evidence="2" id="KW-0808">Transferase</keyword>
<evidence type="ECO:0000256" key="1">
    <source>
        <dbReference type="ARBA" id="ARBA00022527"/>
    </source>
</evidence>
<dbReference type="FunFam" id="1.10.510.10:FF:000723">
    <property type="entry name" value="Receptor like protein kinase S.2"/>
    <property type="match status" value="1"/>
</dbReference>
<comment type="caution">
    <text evidence="9">The sequence shown here is derived from an EMBL/GenBank/DDBJ whole genome shotgun (WGS) entry which is preliminary data.</text>
</comment>
<dbReference type="PROSITE" id="PS00107">
    <property type="entry name" value="PROTEIN_KINASE_ATP"/>
    <property type="match status" value="1"/>
</dbReference>
<reference evidence="9" key="1">
    <citation type="submission" date="2020-01" db="EMBL/GenBank/DDBJ databases">
        <title>Genome sequence of Kobresia littledalei, the first chromosome-level genome in the family Cyperaceae.</title>
        <authorList>
            <person name="Qu G."/>
        </authorList>
    </citation>
    <scope>NUCLEOTIDE SEQUENCE</scope>
    <source>
        <strain evidence="9">C.B.Clarke</strain>
        <tissue evidence="9">Leaf</tissue>
    </source>
</reference>
<keyword evidence="3 6" id="KW-0547">Nucleotide-binding</keyword>
<keyword evidence="9" id="KW-0675">Receptor</keyword>
<dbReference type="EMBL" id="SWLB01000009">
    <property type="protein sequence ID" value="KAF3334305.1"/>
    <property type="molecule type" value="Genomic_DNA"/>
</dbReference>
<dbReference type="GO" id="GO:0004674">
    <property type="term" value="F:protein serine/threonine kinase activity"/>
    <property type="evidence" value="ECO:0007669"/>
    <property type="project" value="UniProtKB-KW"/>
</dbReference>
<gene>
    <name evidence="9" type="ORF">FCM35_KLT20909</name>
</gene>
<dbReference type="InterPro" id="IPR008271">
    <property type="entry name" value="Ser/Thr_kinase_AS"/>
</dbReference>
<dbReference type="FunFam" id="3.30.200.20:FF:000015">
    <property type="entry name" value="Somatic embryogenesis receptor kinase 1"/>
    <property type="match status" value="1"/>
</dbReference>
<dbReference type="InterPro" id="IPR017441">
    <property type="entry name" value="Protein_kinase_ATP_BS"/>
</dbReference>
<proteinExistence type="predicted"/>
<organism evidence="9 10">
    <name type="scientific">Carex littledalei</name>
    <dbReference type="NCBI Taxonomy" id="544730"/>
    <lineage>
        <taxon>Eukaryota</taxon>
        <taxon>Viridiplantae</taxon>
        <taxon>Streptophyta</taxon>
        <taxon>Embryophyta</taxon>
        <taxon>Tracheophyta</taxon>
        <taxon>Spermatophyta</taxon>
        <taxon>Magnoliopsida</taxon>
        <taxon>Liliopsida</taxon>
        <taxon>Poales</taxon>
        <taxon>Cyperaceae</taxon>
        <taxon>Cyperoideae</taxon>
        <taxon>Cariceae</taxon>
        <taxon>Carex</taxon>
        <taxon>Carex subgen. Euthyceras</taxon>
    </lineage>
</organism>
<evidence type="ECO:0000313" key="9">
    <source>
        <dbReference type="EMBL" id="KAF3334305.1"/>
    </source>
</evidence>
<dbReference type="OrthoDB" id="1894756at2759"/>
<keyword evidence="1" id="KW-0723">Serine/threonine-protein kinase</keyword>
<evidence type="ECO:0000256" key="7">
    <source>
        <dbReference type="SAM" id="MobiDB-lite"/>
    </source>
</evidence>
<keyword evidence="5 6" id="KW-0067">ATP-binding</keyword>
<feature type="domain" description="Protein kinase" evidence="8">
    <location>
        <begin position="107"/>
        <end position="405"/>
    </location>
</feature>
<evidence type="ECO:0000256" key="6">
    <source>
        <dbReference type="PROSITE-ProRule" id="PRU10141"/>
    </source>
</evidence>
<evidence type="ECO:0000313" key="10">
    <source>
        <dbReference type="Proteomes" id="UP000623129"/>
    </source>
</evidence>
<evidence type="ECO:0000256" key="3">
    <source>
        <dbReference type="ARBA" id="ARBA00022741"/>
    </source>
</evidence>
<dbReference type="Gene3D" id="3.30.200.20">
    <property type="entry name" value="Phosphorylase Kinase, domain 1"/>
    <property type="match status" value="2"/>
</dbReference>
<dbReference type="InterPro" id="IPR050528">
    <property type="entry name" value="L-type_Lectin-RKs"/>
</dbReference>
<dbReference type="Pfam" id="PF00069">
    <property type="entry name" value="Pkinase"/>
    <property type="match status" value="1"/>
</dbReference>
<evidence type="ECO:0000259" key="8">
    <source>
        <dbReference type="PROSITE" id="PS50011"/>
    </source>
</evidence>
<dbReference type="SMART" id="SM00220">
    <property type="entry name" value="S_TKc"/>
    <property type="match status" value="2"/>
</dbReference>
<evidence type="ECO:0000256" key="4">
    <source>
        <dbReference type="ARBA" id="ARBA00022777"/>
    </source>
</evidence>
<dbReference type="FunFam" id="1.10.510.10:FF:000603">
    <property type="entry name" value="Receptor like protein kinase S.2"/>
    <property type="match status" value="1"/>
</dbReference>
<feature type="compositionally biased region" description="Low complexity" evidence="7">
    <location>
        <begin position="471"/>
        <end position="482"/>
    </location>
</feature>
<dbReference type="PROSITE" id="PS50011">
    <property type="entry name" value="PROTEIN_KINASE_DOM"/>
    <property type="match status" value="2"/>
</dbReference>